<evidence type="ECO:0000256" key="4">
    <source>
        <dbReference type="ARBA" id="ARBA00022490"/>
    </source>
</evidence>
<comment type="catalytic activity">
    <reaction evidence="8 9">
        <text>(2S,6S)-2,6-diaminopimelate = meso-2,6-diaminopimelate</text>
        <dbReference type="Rhea" id="RHEA:15393"/>
        <dbReference type="ChEBI" id="CHEBI:57609"/>
        <dbReference type="ChEBI" id="CHEBI:57791"/>
        <dbReference type="EC" id="5.1.1.7"/>
    </reaction>
</comment>
<evidence type="ECO:0000313" key="12">
    <source>
        <dbReference type="Proteomes" id="UP000823928"/>
    </source>
</evidence>
<feature type="binding site" evidence="9">
    <location>
        <position position="71"/>
    </location>
    <ligand>
        <name>substrate</name>
    </ligand>
</feature>
<proteinExistence type="inferred from homology"/>
<dbReference type="PANTHER" id="PTHR31689">
    <property type="entry name" value="DIAMINOPIMELATE EPIMERASE, CHLOROPLASTIC"/>
    <property type="match status" value="1"/>
</dbReference>
<dbReference type="GO" id="GO:0005829">
    <property type="term" value="C:cytosol"/>
    <property type="evidence" value="ECO:0007669"/>
    <property type="project" value="TreeGrafter"/>
</dbReference>
<dbReference type="EC" id="5.1.1.7" evidence="3 9"/>
<feature type="binding site" evidence="9">
    <location>
        <begin position="81"/>
        <end position="82"/>
    </location>
    <ligand>
        <name>substrate</name>
    </ligand>
</feature>
<dbReference type="InterPro" id="IPR001653">
    <property type="entry name" value="DAP_epimerase_DapF"/>
</dbReference>
<evidence type="ECO:0000256" key="3">
    <source>
        <dbReference type="ARBA" id="ARBA00013080"/>
    </source>
</evidence>
<evidence type="ECO:0000256" key="7">
    <source>
        <dbReference type="ARBA" id="ARBA00023235"/>
    </source>
</evidence>
<organism evidence="11 12">
    <name type="scientific">Candidatus Scatousia excrementigallinarum</name>
    <dbReference type="NCBI Taxonomy" id="2840935"/>
    <lineage>
        <taxon>Bacteria</taxon>
        <taxon>Candidatus Scatousia</taxon>
    </lineage>
</organism>
<evidence type="ECO:0000256" key="1">
    <source>
        <dbReference type="ARBA" id="ARBA00005196"/>
    </source>
</evidence>
<feature type="binding site" evidence="9">
    <location>
        <position position="14"/>
    </location>
    <ligand>
        <name>substrate</name>
    </ligand>
</feature>
<comment type="subcellular location">
    <subcellularLocation>
        <location evidence="9">Cytoplasm</location>
    </subcellularLocation>
</comment>
<dbReference type="EMBL" id="DVIU01000182">
    <property type="protein sequence ID" value="HIS36774.1"/>
    <property type="molecule type" value="Genomic_DNA"/>
</dbReference>
<name>A0A9D1EZW3_9BACT</name>
<feature type="active site" evidence="10">
    <location>
        <position position="80"/>
    </location>
</feature>
<dbReference type="InterPro" id="IPR018510">
    <property type="entry name" value="DAP_epimerase_AS"/>
</dbReference>
<evidence type="ECO:0000256" key="8">
    <source>
        <dbReference type="ARBA" id="ARBA00051712"/>
    </source>
</evidence>
<reference evidence="11" key="2">
    <citation type="journal article" date="2021" name="PeerJ">
        <title>Extensive microbial diversity within the chicken gut microbiome revealed by metagenomics and culture.</title>
        <authorList>
            <person name="Gilroy R."/>
            <person name="Ravi A."/>
            <person name="Getino M."/>
            <person name="Pursley I."/>
            <person name="Horton D.L."/>
            <person name="Alikhan N.F."/>
            <person name="Baker D."/>
            <person name="Gharbi K."/>
            <person name="Hall N."/>
            <person name="Watson M."/>
            <person name="Adriaenssens E.M."/>
            <person name="Foster-Nyarko E."/>
            <person name="Jarju S."/>
            <person name="Secka A."/>
            <person name="Antonio M."/>
            <person name="Oren A."/>
            <person name="Chaudhuri R.R."/>
            <person name="La Ragione R."/>
            <person name="Hildebrand F."/>
            <person name="Pallen M.J."/>
        </authorList>
    </citation>
    <scope>NUCLEOTIDE SEQUENCE</scope>
    <source>
        <strain evidence="11">6276</strain>
    </source>
</reference>
<comment type="caution">
    <text evidence="11">The sequence shown here is derived from an EMBL/GenBank/DDBJ whole genome shotgun (WGS) entry which is preliminary data.</text>
</comment>
<dbReference type="NCBIfam" id="TIGR00652">
    <property type="entry name" value="DapF"/>
    <property type="match status" value="1"/>
</dbReference>
<feature type="binding site" evidence="9">
    <location>
        <begin position="220"/>
        <end position="221"/>
    </location>
    <ligand>
        <name>substrate</name>
    </ligand>
</feature>
<dbReference type="SUPFAM" id="SSF54506">
    <property type="entry name" value="Diaminopimelate epimerase-like"/>
    <property type="match status" value="2"/>
</dbReference>
<comment type="caution">
    <text evidence="9">Lacks conserved residue(s) required for the propagation of feature annotation.</text>
</comment>
<comment type="pathway">
    <text evidence="1 9">Amino-acid biosynthesis; L-lysine biosynthesis via DAP pathway; DL-2,6-diaminopimelate from LL-2,6-diaminopimelate: step 1/1.</text>
</comment>
<dbReference type="HAMAP" id="MF_00197">
    <property type="entry name" value="DAP_epimerase"/>
    <property type="match status" value="1"/>
</dbReference>
<accession>A0A9D1EZW3</accession>
<dbReference type="Pfam" id="PF01678">
    <property type="entry name" value="DAP_epimerase"/>
    <property type="match status" value="2"/>
</dbReference>
<feature type="binding site" evidence="9">
    <location>
        <position position="159"/>
    </location>
    <ligand>
        <name>substrate</name>
    </ligand>
</feature>
<comment type="similarity">
    <text evidence="2 9">Belongs to the diaminopimelate epimerase family.</text>
</comment>
<dbReference type="GO" id="GO:0008837">
    <property type="term" value="F:diaminopimelate epimerase activity"/>
    <property type="evidence" value="ECO:0007669"/>
    <property type="project" value="UniProtKB-UniRule"/>
</dbReference>
<feature type="binding site" evidence="9">
    <location>
        <begin position="210"/>
        <end position="211"/>
    </location>
    <ligand>
        <name>substrate</name>
    </ligand>
</feature>
<keyword evidence="5 9" id="KW-0028">Amino-acid biosynthesis</keyword>
<feature type="site" description="Could be important to modulate the pK values of the two catalytic cysteine residues" evidence="9">
    <location>
        <position position="210"/>
    </location>
</feature>
<dbReference type="PROSITE" id="PS01326">
    <property type="entry name" value="DAP_EPIMERASE"/>
    <property type="match status" value="1"/>
</dbReference>
<dbReference type="PANTHER" id="PTHR31689:SF0">
    <property type="entry name" value="DIAMINOPIMELATE EPIMERASE"/>
    <property type="match status" value="1"/>
</dbReference>
<evidence type="ECO:0000256" key="9">
    <source>
        <dbReference type="HAMAP-Rule" id="MF_00197"/>
    </source>
</evidence>
<dbReference type="Proteomes" id="UP000823928">
    <property type="component" value="Unassembled WGS sequence"/>
</dbReference>
<evidence type="ECO:0000256" key="6">
    <source>
        <dbReference type="ARBA" id="ARBA00023154"/>
    </source>
</evidence>
<feature type="active site" description="Proton donor" evidence="9">
    <location>
        <position position="80"/>
    </location>
</feature>
<evidence type="ECO:0000256" key="2">
    <source>
        <dbReference type="ARBA" id="ARBA00010219"/>
    </source>
</evidence>
<dbReference type="Gene3D" id="3.10.310.10">
    <property type="entry name" value="Diaminopimelate Epimerase, Chain A, domain 1"/>
    <property type="match status" value="2"/>
</dbReference>
<comment type="function">
    <text evidence="9">Catalyzes the stereoinversion of LL-2,6-diaminopimelate (L,L-DAP) to meso-diaminopimelate (meso-DAP), a precursor of L-lysine and an essential component of the bacterial peptidoglycan.</text>
</comment>
<dbReference type="GO" id="GO:0009089">
    <property type="term" value="P:lysine biosynthetic process via diaminopimelate"/>
    <property type="evidence" value="ECO:0007669"/>
    <property type="project" value="UniProtKB-UniRule"/>
</dbReference>
<feature type="site" description="Could be important to modulate the pK values of the two catalytic cysteine residues" evidence="9">
    <location>
        <position position="161"/>
    </location>
</feature>
<evidence type="ECO:0000256" key="10">
    <source>
        <dbReference type="PROSITE-ProRule" id="PRU10125"/>
    </source>
</evidence>
<dbReference type="AlphaFoldDB" id="A0A9D1EZW3"/>
<evidence type="ECO:0000313" key="11">
    <source>
        <dbReference type="EMBL" id="HIS36774.1"/>
    </source>
</evidence>
<protein>
    <recommendedName>
        <fullName evidence="3 9">Diaminopimelate epimerase</fullName>
        <shortName evidence="9">DAP epimerase</shortName>
        <ecNumber evidence="3 9">5.1.1.7</ecNumber>
    </recommendedName>
    <alternativeName>
        <fullName evidence="9">PLP-independent amino acid racemase</fullName>
    </alternativeName>
</protein>
<evidence type="ECO:0000256" key="5">
    <source>
        <dbReference type="ARBA" id="ARBA00022605"/>
    </source>
</evidence>
<keyword evidence="4 9" id="KW-0963">Cytoplasm</keyword>
<feature type="binding site" evidence="9">
    <location>
        <position position="192"/>
    </location>
    <ligand>
        <name>substrate</name>
    </ligand>
</feature>
<keyword evidence="6 9" id="KW-0457">Lysine biosynthesis</keyword>
<comment type="subunit">
    <text evidence="9">Homodimer.</text>
</comment>
<dbReference type="FunFam" id="3.10.310.10:FF:000001">
    <property type="entry name" value="Diaminopimelate epimerase"/>
    <property type="match status" value="1"/>
</dbReference>
<gene>
    <name evidence="9" type="primary">dapF</name>
    <name evidence="11" type="ORF">IAC10_09135</name>
</gene>
<feature type="active site" description="Proton acceptor" evidence="9">
    <location>
        <position position="219"/>
    </location>
</feature>
<reference evidence="11" key="1">
    <citation type="submission" date="2020-10" db="EMBL/GenBank/DDBJ databases">
        <authorList>
            <person name="Gilroy R."/>
        </authorList>
    </citation>
    <scope>NUCLEOTIDE SEQUENCE</scope>
    <source>
        <strain evidence="11">6276</strain>
    </source>
</reference>
<sequence length="280" mass="31131">MNTIKLTKMQGCGNDFVIIDYSEYEKTGMPMNELAKKVCDRHFGVGADGMIIPDCTQKSERQTDIGWYFYNSDGSVAQMCGNGMRCFARYVYDKGLVNKKEFSVMTGAGVIKPLLLDNGNVKVNMGIPILEDEEIPFKGERKLKALDREFEITPVSMGNPHCVIIGDDDPMEMALKYGPVIEKHEFFPEKTNTEFVKVLSRTEIDMRVYERGCGITLACGTGACASVVACVLNNLTEQNVKVNLLGGSVFVEWQGNPADTKKNIFLIGPADYTFTADYML</sequence>
<keyword evidence="7 9" id="KW-0413">Isomerase</keyword>